<evidence type="ECO:0000313" key="1">
    <source>
        <dbReference type="EMBL" id="KAF3592428.1"/>
    </source>
</evidence>
<accession>A0ABQ7E5C6</accession>
<proteinExistence type="predicted"/>
<reference evidence="1 2" key="1">
    <citation type="journal article" date="2020" name="BMC Genomics">
        <title>Intraspecific diversification of the crop wild relative Brassica cretica Lam. using demographic model selection.</title>
        <authorList>
            <person name="Kioukis A."/>
            <person name="Michalopoulou V.A."/>
            <person name="Briers L."/>
            <person name="Pirintsos S."/>
            <person name="Studholme D.J."/>
            <person name="Pavlidis P."/>
            <person name="Sarris P.F."/>
        </authorList>
    </citation>
    <scope>NUCLEOTIDE SEQUENCE [LARGE SCALE GENOMIC DNA]</scope>
    <source>
        <strain evidence="2">cv. PFS-1207/04</strain>
    </source>
</reference>
<sequence>MSGGHTSLTAADRLQNLGQIVIQETVETEECSDYGVESVELSNAYHCLGIQRRLEPKCLSLQLEP</sequence>
<dbReference type="EMBL" id="QGKV02000299">
    <property type="protein sequence ID" value="KAF3592428.1"/>
    <property type="molecule type" value="Genomic_DNA"/>
</dbReference>
<gene>
    <name evidence="1" type="ORF">DY000_02028032</name>
</gene>
<name>A0ABQ7E5C6_BRACR</name>
<protein>
    <submittedName>
        <fullName evidence="1">Uncharacterized protein</fullName>
    </submittedName>
</protein>
<comment type="caution">
    <text evidence="1">The sequence shown here is derived from an EMBL/GenBank/DDBJ whole genome shotgun (WGS) entry which is preliminary data.</text>
</comment>
<keyword evidence="2" id="KW-1185">Reference proteome</keyword>
<organism evidence="1 2">
    <name type="scientific">Brassica cretica</name>
    <name type="common">Mustard</name>
    <dbReference type="NCBI Taxonomy" id="69181"/>
    <lineage>
        <taxon>Eukaryota</taxon>
        <taxon>Viridiplantae</taxon>
        <taxon>Streptophyta</taxon>
        <taxon>Embryophyta</taxon>
        <taxon>Tracheophyta</taxon>
        <taxon>Spermatophyta</taxon>
        <taxon>Magnoliopsida</taxon>
        <taxon>eudicotyledons</taxon>
        <taxon>Gunneridae</taxon>
        <taxon>Pentapetalae</taxon>
        <taxon>rosids</taxon>
        <taxon>malvids</taxon>
        <taxon>Brassicales</taxon>
        <taxon>Brassicaceae</taxon>
        <taxon>Brassiceae</taxon>
        <taxon>Brassica</taxon>
    </lineage>
</organism>
<dbReference type="Proteomes" id="UP000266723">
    <property type="component" value="Unassembled WGS sequence"/>
</dbReference>
<evidence type="ECO:0000313" key="2">
    <source>
        <dbReference type="Proteomes" id="UP000266723"/>
    </source>
</evidence>